<keyword evidence="4" id="KW-1133">Transmembrane helix</keyword>
<comment type="pathway">
    <text evidence="1">Lipid metabolism.</text>
</comment>
<evidence type="ECO:0000259" key="5">
    <source>
        <dbReference type="SMART" id="SM00563"/>
    </source>
</evidence>
<dbReference type="CDD" id="cd07989">
    <property type="entry name" value="LPLAT_AGPAT-like"/>
    <property type="match status" value="1"/>
</dbReference>
<dbReference type="SUPFAM" id="SSF69593">
    <property type="entry name" value="Glycerol-3-phosphate (1)-acyltransferase"/>
    <property type="match status" value="1"/>
</dbReference>
<dbReference type="PANTHER" id="PTHR10434">
    <property type="entry name" value="1-ACYL-SN-GLYCEROL-3-PHOSPHATE ACYLTRANSFERASE"/>
    <property type="match status" value="1"/>
</dbReference>
<keyword evidence="4" id="KW-0812">Transmembrane</keyword>
<evidence type="ECO:0000313" key="7">
    <source>
        <dbReference type="Proteomes" id="UP000031572"/>
    </source>
</evidence>
<proteinExistence type="predicted"/>
<reference evidence="6 7" key="1">
    <citation type="submission" date="2014-12" db="EMBL/GenBank/DDBJ databases">
        <title>Denitrispirillum autotrophicum gen. nov., sp. nov., Denitrifying, Facultatively Autotrophic Bacteria Isolated from Rice Paddy Soil.</title>
        <authorList>
            <person name="Ishii S."/>
            <person name="Ashida N."/>
            <person name="Ohno H."/>
            <person name="Otsuka S."/>
            <person name="Yokota A."/>
            <person name="Senoo K."/>
        </authorList>
    </citation>
    <scope>NUCLEOTIDE SEQUENCE [LARGE SCALE GENOMIC DNA]</scope>
    <source>
        <strain evidence="6 7">TSA66</strain>
    </source>
</reference>
<evidence type="ECO:0000313" key="6">
    <source>
        <dbReference type="EMBL" id="KIF80636.1"/>
    </source>
</evidence>
<organism evidence="6 7">
    <name type="scientific">Noviherbaspirillum autotrophicum</name>
    <dbReference type="NCBI Taxonomy" id="709839"/>
    <lineage>
        <taxon>Bacteria</taxon>
        <taxon>Pseudomonadati</taxon>
        <taxon>Pseudomonadota</taxon>
        <taxon>Betaproteobacteria</taxon>
        <taxon>Burkholderiales</taxon>
        <taxon>Oxalobacteraceae</taxon>
        <taxon>Noviherbaspirillum</taxon>
    </lineage>
</organism>
<keyword evidence="3" id="KW-0012">Acyltransferase</keyword>
<name>A0A0C2BRD4_9BURK</name>
<evidence type="ECO:0000256" key="2">
    <source>
        <dbReference type="ARBA" id="ARBA00022679"/>
    </source>
</evidence>
<dbReference type="RefSeq" id="WP_040039535.1">
    <property type="nucleotide sequence ID" value="NZ_JWJG01000028.1"/>
</dbReference>
<feature type="transmembrane region" description="Helical" evidence="4">
    <location>
        <begin position="12"/>
        <end position="32"/>
    </location>
</feature>
<dbReference type="GO" id="GO:0003841">
    <property type="term" value="F:1-acylglycerol-3-phosphate O-acyltransferase activity"/>
    <property type="evidence" value="ECO:0007669"/>
    <property type="project" value="TreeGrafter"/>
</dbReference>
<dbReference type="Proteomes" id="UP000031572">
    <property type="component" value="Unassembled WGS sequence"/>
</dbReference>
<dbReference type="SMART" id="SM00563">
    <property type="entry name" value="PlsC"/>
    <property type="match status" value="1"/>
</dbReference>
<accession>A0A0C2BRD4</accession>
<evidence type="ECO:0000256" key="4">
    <source>
        <dbReference type="SAM" id="Phobius"/>
    </source>
</evidence>
<dbReference type="AlphaFoldDB" id="A0A0C2BRD4"/>
<sequence>MLLLLRLLRKLVGWIDFLLFTVLMVALSWLPWRGRHPVARLFHAWCRAFVRAIDIDLRLHQKNRRRLPERFILIANHPAAFEDIGIPALFDVVSLAKVQVQDWFVVGRITRAAGTLYVDRDNPASRQQAIQAMVDAVNAGHNIALYPEGGCKGRRLFDEFKSGAFEVSMRTGVPILPVFLHYEAQDDFEWQPPYSLPDKIWHMMKTRNNRANYYVYDPLEPKAYPDKYAMKQAAYALYQRWNAQYLE</sequence>
<feature type="domain" description="Phospholipid/glycerol acyltransferase" evidence="5">
    <location>
        <begin position="71"/>
        <end position="183"/>
    </location>
</feature>
<evidence type="ECO:0000256" key="1">
    <source>
        <dbReference type="ARBA" id="ARBA00005189"/>
    </source>
</evidence>
<dbReference type="OrthoDB" id="5290997at2"/>
<keyword evidence="7" id="KW-1185">Reference proteome</keyword>
<dbReference type="Pfam" id="PF01553">
    <property type="entry name" value="Acyltransferase"/>
    <property type="match status" value="1"/>
</dbReference>
<keyword evidence="2" id="KW-0808">Transferase</keyword>
<dbReference type="InterPro" id="IPR002123">
    <property type="entry name" value="Plipid/glycerol_acylTrfase"/>
</dbReference>
<evidence type="ECO:0000256" key="3">
    <source>
        <dbReference type="ARBA" id="ARBA00023315"/>
    </source>
</evidence>
<dbReference type="GO" id="GO:0006654">
    <property type="term" value="P:phosphatidic acid biosynthetic process"/>
    <property type="evidence" value="ECO:0007669"/>
    <property type="project" value="TreeGrafter"/>
</dbReference>
<gene>
    <name evidence="6" type="ORF">TSA66_07175</name>
</gene>
<dbReference type="PANTHER" id="PTHR10434:SF11">
    <property type="entry name" value="1-ACYL-SN-GLYCEROL-3-PHOSPHATE ACYLTRANSFERASE"/>
    <property type="match status" value="1"/>
</dbReference>
<keyword evidence="4" id="KW-0472">Membrane</keyword>
<comment type="caution">
    <text evidence="6">The sequence shown here is derived from an EMBL/GenBank/DDBJ whole genome shotgun (WGS) entry which is preliminary data.</text>
</comment>
<dbReference type="STRING" id="709839.TSA66_07175"/>
<dbReference type="EMBL" id="JWJG01000028">
    <property type="protein sequence ID" value="KIF80636.1"/>
    <property type="molecule type" value="Genomic_DNA"/>
</dbReference>
<protein>
    <recommendedName>
        <fullName evidence="5">Phospholipid/glycerol acyltransferase domain-containing protein</fullName>
    </recommendedName>
</protein>